<proteinExistence type="predicted"/>
<accession>A0A1I0S4W0</accession>
<dbReference type="Proteomes" id="UP000199310">
    <property type="component" value="Unassembled WGS sequence"/>
</dbReference>
<reference evidence="4" key="1">
    <citation type="submission" date="2016-10" db="EMBL/GenBank/DDBJ databases">
        <authorList>
            <person name="Varghese N."/>
            <person name="Submissions S."/>
        </authorList>
    </citation>
    <scope>NUCLEOTIDE SEQUENCE [LARGE SCALE GENOMIC DNA]</scope>
    <source>
        <strain evidence="4">DSM 3695</strain>
    </source>
</reference>
<feature type="chain" id="PRO_5011675380" evidence="1">
    <location>
        <begin position="42"/>
        <end position="509"/>
    </location>
</feature>
<dbReference type="EMBL" id="FOJG01000002">
    <property type="protein sequence ID" value="SEW49732.1"/>
    <property type="molecule type" value="Genomic_DNA"/>
</dbReference>
<dbReference type="Pfam" id="PF18962">
    <property type="entry name" value="Por_Secre_tail"/>
    <property type="match status" value="1"/>
</dbReference>
<dbReference type="AlphaFoldDB" id="A0A1I0S4W0"/>
<gene>
    <name evidence="3" type="ORF">SAMN04488122_3551</name>
</gene>
<feature type="signal peptide" evidence="1">
    <location>
        <begin position="1"/>
        <end position="41"/>
    </location>
</feature>
<evidence type="ECO:0000313" key="4">
    <source>
        <dbReference type="Proteomes" id="UP000199310"/>
    </source>
</evidence>
<feature type="domain" description="Secretion system C-terminal sorting" evidence="2">
    <location>
        <begin position="418"/>
        <end position="507"/>
    </location>
</feature>
<name>A0A1I0S4W0_9BACT</name>
<sequence>MLLHVTTKGKPLSGSYAAKAARCFQLFFFLAAAMLTLPAQAQKTFSFYFNGTTYSYIGSYANSPDNNYATYMASHPTSNSFATGPGDGHYNCHAYAWANDKTVWVQTGSLTNSPPQIYYNSGYYVQTLNESEAELAVYGQPSYPIHTALRITNSSNAFGAQALTNYPQYAGWYISKWDGGPLVVHRLTDCPYAIANVPITFYRKSTTALTANYIQGSNFAISGPRMVCSSGTQFTLTCGTPVSFTVTWSSSSNITLPANPTACPITVTANGTGNGWVKATANFPDGTSSVIGQKTVWVGNPEPITSVSTSQFTPGQGTTPTIIVDGPTGSLYAHPYNGGDVLSPFGMDTHGATYYTWTFSGGITFNQNPATLGYRHVGGYLTPPGFLGMLSVNASNDCGSSYYWQSVRVSGGSFRMSPNPASNELTITMEEESPAATKQTTAKTKPVAKVNTAITYDIRITDVSGVICGTLKRSGTKFSIPVRQLKNGMYIVEVSDGKTVYTKSIVVAH</sequence>
<dbReference type="InterPro" id="IPR026444">
    <property type="entry name" value="Secre_tail"/>
</dbReference>
<keyword evidence="1" id="KW-0732">Signal</keyword>
<organism evidence="3 4">
    <name type="scientific">Chitinophaga arvensicola</name>
    <dbReference type="NCBI Taxonomy" id="29529"/>
    <lineage>
        <taxon>Bacteria</taxon>
        <taxon>Pseudomonadati</taxon>
        <taxon>Bacteroidota</taxon>
        <taxon>Chitinophagia</taxon>
        <taxon>Chitinophagales</taxon>
        <taxon>Chitinophagaceae</taxon>
        <taxon>Chitinophaga</taxon>
    </lineage>
</organism>
<dbReference type="STRING" id="29529.SAMN04488122_3551"/>
<evidence type="ECO:0000256" key="1">
    <source>
        <dbReference type="SAM" id="SignalP"/>
    </source>
</evidence>
<protein>
    <submittedName>
        <fullName evidence="3">Por secretion system C-terminal sorting domain-containing protein</fullName>
    </submittedName>
</protein>
<keyword evidence="4" id="KW-1185">Reference proteome</keyword>
<evidence type="ECO:0000259" key="2">
    <source>
        <dbReference type="Pfam" id="PF18962"/>
    </source>
</evidence>
<dbReference type="NCBIfam" id="TIGR04183">
    <property type="entry name" value="Por_Secre_tail"/>
    <property type="match status" value="1"/>
</dbReference>
<evidence type="ECO:0000313" key="3">
    <source>
        <dbReference type="EMBL" id="SEW49732.1"/>
    </source>
</evidence>